<accession>A0A2A6BZL4</accession>
<keyword evidence="2" id="KW-1185">Reference proteome</keyword>
<evidence type="ECO:0000313" key="2">
    <source>
        <dbReference type="Proteomes" id="UP000005239"/>
    </source>
</evidence>
<accession>A0A8R1Y557</accession>
<dbReference type="EnsemblMetazoa" id="PPA05078.1">
    <property type="protein sequence ID" value="PPA05078.1"/>
    <property type="gene ID" value="WBGene00094632"/>
</dbReference>
<dbReference type="Proteomes" id="UP000005239">
    <property type="component" value="Unassembled WGS sequence"/>
</dbReference>
<evidence type="ECO:0000313" key="1">
    <source>
        <dbReference type="EnsemblMetazoa" id="PPA05078.1"/>
    </source>
</evidence>
<proteinExistence type="predicted"/>
<name>A0A2A6BZL4_PRIPA</name>
<sequence length="222" mass="24552">MLSPSSSSIMHLPILISVLVVFASSAPTTSTINHELAAKKFFGSLANTIQKGDHGELFDLLFAKWEHLYPGWISAEQQKELRAAFINFREKQDGDHPVISLALFRAVAGTIEDVEKEIKKRVFWHLNSEGKAYIKKVFASVPQELSGSTQLGQLSAKFDAFRAEYEALGDAAKKQLAKQFGVFANLDEVKAHITVFDNILGAAQTACENLPGFSECEHLKKE</sequence>
<gene>
    <name evidence="1" type="primary">WBGene00094632</name>
</gene>
<dbReference type="AlphaFoldDB" id="A0A2A6BZL4"/>
<reference evidence="1" key="2">
    <citation type="submission" date="2022-06" db="UniProtKB">
        <authorList>
            <consortium name="EnsemblMetazoa"/>
        </authorList>
    </citation>
    <scope>IDENTIFICATION</scope>
    <source>
        <strain evidence="1">PS312</strain>
    </source>
</reference>
<protein>
    <submittedName>
        <fullName evidence="1">Uncharacterized protein</fullName>
    </submittedName>
</protein>
<organism evidence="1 2">
    <name type="scientific">Pristionchus pacificus</name>
    <name type="common">Parasitic nematode worm</name>
    <dbReference type="NCBI Taxonomy" id="54126"/>
    <lineage>
        <taxon>Eukaryota</taxon>
        <taxon>Metazoa</taxon>
        <taxon>Ecdysozoa</taxon>
        <taxon>Nematoda</taxon>
        <taxon>Chromadorea</taxon>
        <taxon>Rhabditida</taxon>
        <taxon>Rhabditina</taxon>
        <taxon>Diplogasteromorpha</taxon>
        <taxon>Diplogasteroidea</taxon>
        <taxon>Neodiplogasteridae</taxon>
        <taxon>Pristionchus</taxon>
    </lineage>
</organism>
<reference evidence="2" key="1">
    <citation type="journal article" date="2008" name="Nat. Genet.">
        <title>The Pristionchus pacificus genome provides a unique perspective on nematode lifestyle and parasitism.</title>
        <authorList>
            <person name="Dieterich C."/>
            <person name="Clifton S.W."/>
            <person name="Schuster L.N."/>
            <person name="Chinwalla A."/>
            <person name="Delehaunty K."/>
            <person name="Dinkelacker I."/>
            <person name="Fulton L."/>
            <person name="Fulton R."/>
            <person name="Godfrey J."/>
            <person name="Minx P."/>
            <person name="Mitreva M."/>
            <person name="Roeseler W."/>
            <person name="Tian H."/>
            <person name="Witte H."/>
            <person name="Yang S.P."/>
            <person name="Wilson R.K."/>
            <person name="Sommer R.J."/>
        </authorList>
    </citation>
    <scope>NUCLEOTIDE SEQUENCE [LARGE SCALE GENOMIC DNA]</scope>
    <source>
        <strain evidence="2">PS312</strain>
    </source>
</reference>